<dbReference type="OrthoDB" id="9801689at2"/>
<name>A0A1W1WPW5_9BACT</name>
<evidence type="ECO:0000256" key="3">
    <source>
        <dbReference type="ARBA" id="ARBA00022691"/>
    </source>
</evidence>
<dbReference type="InterPro" id="IPR032432">
    <property type="entry name" value="Radical_SAM_C"/>
</dbReference>
<dbReference type="InterPro" id="IPR058240">
    <property type="entry name" value="rSAM_sf"/>
</dbReference>
<dbReference type="GO" id="GO:0003824">
    <property type="term" value="F:catalytic activity"/>
    <property type="evidence" value="ECO:0007669"/>
    <property type="project" value="InterPro"/>
</dbReference>
<evidence type="ECO:0000256" key="5">
    <source>
        <dbReference type="ARBA" id="ARBA00023004"/>
    </source>
</evidence>
<organism evidence="8 9">
    <name type="scientific">Nitratiruptor tergarcus DSM 16512</name>
    <dbReference type="NCBI Taxonomy" id="1069081"/>
    <lineage>
        <taxon>Bacteria</taxon>
        <taxon>Pseudomonadati</taxon>
        <taxon>Campylobacterota</taxon>
        <taxon>Epsilonproteobacteria</taxon>
        <taxon>Nautiliales</taxon>
        <taxon>Nitratiruptoraceae</taxon>
        <taxon>Nitratiruptor</taxon>
    </lineage>
</organism>
<dbReference type="SFLD" id="SFLDG01086">
    <property type="entry name" value="elongater_protein-like"/>
    <property type="match status" value="1"/>
</dbReference>
<dbReference type="PROSITE" id="PS51918">
    <property type="entry name" value="RADICAL_SAM"/>
    <property type="match status" value="1"/>
</dbReference>
<feature type="domain" description="Radical SAM core" evidence="7">
    <location>
        <begin position="14"/>
        <end position="273"/>
    </location>
</feature>
<evidence type="ECO:0000313" key="8">
    <source>
        <dbReference type="EMBL" id="SMC08354.1"/>
    </source>
</evidence>
<dbReference type="InterPro" id="IPR007197">
    <property type="entry name" value="rSAM"/>
</dbReference>
<keyword evidence="9" id="KW-1185">Reference proteome</keyword>
<evidence type="ECO:0000259" key="7">
    <source>
        <dbReference type="PROSITE" id="PS51918"/>
    </source>
</evidence>
<dbReference type="Pfam" id="PF16199">
    <property type="entry name" value="Radical_SAM_C"/>
    <property type="match status" value="1"/>
</dbReference>
<dbReference type="Proteomes" id="UP000192602">
    <property type="component" value="Unassembled WGS sequence"/>
</dbReference>
<evidence type="ECO:0000313" key="9">
    <source>
        <dbReference type="Proteomes" id="UP000192602"/>
    </source>
</evidence>
<sequence length="315" mass="35921">MREIITFGKYYKKRIKKRVKKIPLGLSGFTCPNIDGRVAKGGCTFCENESFAPNLGKSKKFFLNPDTKENPLLQKQIQEIEFQYSATAGYYRQKGYEKFLAYFQAFTNTYAPLDTLQKLYEHALSQEDCIGLSIGTRSDSVNEEVLDYLAKLSSAYEIWIEYGIQSVFDETLEKINRGHDSKSVEQWIKRSKDKGLKVCGHVIFGLPDETQEMMLETVQKAVDWGIDSIKIHPLYVVKNTALAIDYMKGRFTPITQELYIDTLLKAFDILPKDMVVQRVTAGIGDSSLLGPSWCADKNAQLRSIRQALIKKGLRY</sequence>
<dbReference type="GO" id="GO:0046872">
    <property type="term" value="F:metal ion binding"/>
    <property type="evidence" value="ECO:0007669"/>
    <property type="project" value="UniProtKB-KW"/>
</dbReference>
<protein>
    <recommendedName>
        <fullName evidence="7">Radical SAM core domain-containing protein</fullName>
    </recommendedName>
</protein>
<evidence type="ECO:0000256" key="2">
    <source>
        <dbReference type="ARBA" id="ARBA00022485"/>
    </source>
</evidence>
<keyword evidence="2" id="KW-0004">4Fe-4S</keyword>
<keyword evidence="5" id="KW-0408">Iron</keyword>
<evidence type="ECO:0000256" key="1">
    <source>
        <dbReference type="ARBA" id="ARBA00001966"/>
    </source>
</evidence>
<dbReference type="Pfam" id="PF04055">
    <property type="entry name" value="Radical_SAM"/>
    <property type="match status" value="1"/>
</dbReference>
<reference evidence="9" key="1">
    <citation type="submission" date="2017-04" db="EMBL/GenBank/DDBJ databases">
        <authorList>
            <person name="Varghese N."/>
            <person name="Submissions S."/>
        </authorList>
    </citation>
    <scope>NUCLEOTIDE SEQUENCE [LARGE SCALE GENOMIC DNA]</scope>
    <source>
        <strain evidence="9">DSM 16512</strain>
    </source>
</reference>
<dbReference type="STRING" id="1069081.SAMN05660197_0103"/>
<dbReference type="InterPro" id="IPR006638">
    <property type="entry name" value="Elp3/MiaA/NifB-like_rSAM"/>
</dbReference>
<dbReference type="SFLD" id="SFLDS00029">
    <property type="entry name" value="Radical_SAM"/>
    <property type="match status" value="1"/>
</dbReference>
<evidence type="ECO:0000256" key="6">
    <source>
        <dbReference type="ARBA" id="ARBA00023014"/>
    </source>
</evidence>
<dbReference type="PANTHER" id="PTHR11135">
    <property type="entry name" value="HISTONE ACETYLTRANSFERASE-RELATED"/>
    <property type="match status" value="1"/>
</dbReference>
<dbReference type="NCBIfam" id="TIGR01212">
    <property type="entry name" value="TIGR01212 family radical SAM protein"/>
    <property type="match status" value="1"/>
</dbReference>
<dbReference type="CDD" id="cd01335">
    <property type="entry name" value="Radical_SAM"/>
    <property type="match status" value="1"/>
</dbReference>
<dbReference type="Gene3D" id="3.80.30.20">
    <property type="entry name" value="tm_1862 like domain"/>
    <property type="match status" value="1"/>
</dbReference>
<dbReference type="GO" id="GO:0051539">
    <property type="term" value="F:4 iron, 4 sulfur cluster binding"/>
    <property type="evidence" value="ECO:0007669"/>
    <property type="project" value="UniProtKB-KW"/>
</dbReference>
<dbReference type="RefSeq" id="WP_084274641.1">
    <property type="nucleotide sequence ID" value="NZ_AP026671.1"/>
</dbReference>
<comment type="cofactor">
    <cofactor evidence="1">
        <name>[4Fe-4S] cluster</name>
        <dbReference type="ChEBI" id="CHEBI:49883"/>
    </cofactor>
</comment>
<accession>A0A1W1WPW5</accession>
<dbReference type="SMART" id="SM00729">
    <property type="entry name" value="Elp3"/>
    <property type="match status" value="1"/>
</dbReference>
<keyword evidence="3" id="KW-0949">S-adenosyl-L-methionine</keyword>
<gene>
    <name evidence="8" type="ORF">SAMN05660197_0103</name>
</gene>
<dbReference type="AlphaFoldDB" id="A0A1W1WPW5"/>
<dbReference type="SFLD" id="SFLDG01091">
    <property type="entry name" value="uncharacterized_CHP01210-like"/>
    <property type="match status" value="1"/>
</dbReference>
<evidence type="ECO:0000256" key="4">
    <source>
        <dbReference type="ARBA" id="ARBA00022723"/>
    </source>
</evidence>
<keyword evidence="4" id="KW-0479">Metal-binding</keyword>
<dbReference type="PANTHER" id="PTHR11135:SF1">
    <property type="entry name" value="PROTEIN YHCC"/>
    <property type="match status" value="1"/>
</dbReference>
<proteinExistence type="predicted"/>
<dbReference type="InterPro" id="IPR039661">
    <property type="entry name" value="ELP3"/>
</dbReference>
<dbReference type="InterPro" id="IPR005911">
    <property type="entry name" value="YhcC-like"/>
</dbReference>
<dbReference type="InterPro" id="IPR023404">
    <property type="entry name" value="rSAM_horseshoe"/>
</dbReference>
<keyword evidence="6" id="KW-0411">Iron-sulfur</keyword>
<dbReference type="EMBL" id="FWWZ01000001">
    <property type="protein sequence ID" value="SMC08354.1"/>
    <property type="molecule type" value="Genomic_DNA"/>
</dbReference>
<dbReference type="SUPFAM" id="SSF102114">
    <property type="entry name" value="Radical SAM enzymes"/>
    <property type="match status" value="1"/>
</dbReference>